<dbReference type="CDD" id="cd00009">
    <property type="entry name" value="AAA"/>
    <property type="match status" value="1"/>
</dbReference>
<evidence type="ECO:0000256" key="8">
    <source>
        <dbReference type="ARBA" id="ARBA00043975"/>
    </source>
</evidence>
<evidence type="ECO:0000313" key="11">
    <source>
        <dbReference type="EMBL" id="CAH0564049.1"/>
    </source>
</evidence>
<dbReference type="GO" id="GO:0003677">
    <property type="term" value="F:DNA binding"/>
    <property type="evidence" value="ECO:0007669"/>
    <property type="project" value="UniProtKB-KW"/>
</dbReference>
<evidence type="ECO:0000256" key="3">
    <source>
        <dbReference type="ARBA" id="ARBA00022741"/>
    </source>
</evidence>
<evidence type="ECO:0000256" key="6">
    <source>
        <dbReference type="ARBA" id="ARBA00023242"/>
    </source>
</evidence>
<dbReference type="FunFam" id="3.40.50.300:FF:001083">
    <property type="entry name" value="Chromosome transmission fidelity factor 18"/>
    <property type="match status" value="1"/>
</dbReference>
<keyword evidence="3" id="KW-0547">Nucleotide-binding</keyword>
<proteinExistence type="inferred from homology"/>
<keyword evidence="6" id="KW-0539">Nucleus</keyword>
<evidence type="ECO:0000256" key="2">
    <source>
        <dbReference type="ARBA" id="ARBA00022705"/>
    </source>
</evidence>
<evidence type="ECO:0000256" key="5">
    <source>
        <dbReference type="ARBA" id="ARBA00023125"/>
    </source>
</evidence>
<dbReference type="InterPro" id="IPR027417">
    <property type="entry name" value="P-loop_NTPase"/>
</dbReference>
<gene>
    <name evidence="11" type="ORF">MELIAE_LOCUS12683</name>
</gene>
<keyword evidence="12" id="KW-1185">Reference proteome</keyword>
<dbReference type="Pfam" id="PF00004">
    <property type="entry name" value="AAA"/>
    <property type="match status" value="1"/>
</dbReference>
<dbReference type="EMBL" id="OV121140">
    <property type="protein sequence ID" value="CAH0564049.1"/>
    <property type="molecule type" value="Genomic_DNA"/>
</dbReference>
<dbReference type="InterPro" id="IPR003959">
    <property type="entry name" value="ATPase_AAA_core"/>
</dbReference>
<dbReference type="AlphaFoldDB" id="A0A9P0BIT0"/>
<dbReference type="InterPro" id="IPR047854">
    <property type="entry name" value="RFC_lid"/>
</dbReference>
<dbReference type="InterPro" id="IPR003593">
    <property type="entry name" value="AAA+_ATPase"/>
</dbReference>
<protein>
    <recommendedName>
        <fullName evidence="10">AAA+ ATPase domain-containing protein</fullName>
    </recommendedName>
</protein>
<dbReference type="PANTHER" id="PTHR46765">
    <property type="entry name" value="P-LOOP CONTAINING NUCLEOSIDE TRIPHOSPHATE HYDROLASES SUPERFAMILY PROTEIN"/>
    <property type="match status" value="1"/>
</dbReference>
<dbReference type="Proteomes" id="UP001154078">
    <property type="component" value="Chromosome 9"/>
</dbReference>
<organism evidence="11 12">
    <name type="scientific">Brassicogethes aeneus</name>
    <name type="common">Rape pollen beetle</name>
    <name type="synonym">Meligethes aeneus</name>
    <dbReference type="NCBI Taxonomy" id="1431903"/>
    <lineage>
        <taxon>Eukaryota</taxon>
        <taxon>Metazoa</taxon>
        <taxon>Ecdysozoa</taxon>
        <taxon>Arthropoda</taxon>
        <taxon>Hexapoda</taxon>
        <taxon>Insecta</taxon>
        <taxon>Pterygota</taxon>
        <taxon>Neoptera</taxon>
        <taxon>Endopterygota</taxon>
        <taxon>Coleoptera</taxon>
        <taxon>Polyphaga</taxon>
        <taxon>Cucujiformia</taxon>
        <taxon>Nitidulidae</taxon>
        <taxon>Meligethinae</taxon>
        <taxon>Brassicogethes</taxon>
    </lineage>
</organism>
<keyword evidence="2" id="KW-0235">DNA replication</keyword>
<evidence type="ECO:0000259" key="10">
    <source>
        <dbReference type="SMART" id="SM00382"/>
    </source>
</evidence>
<evidence type="ECO:0000256" key="9">
    <source>
        <dbReference type="SAM" id="MobiDB-lite"/>
    </source>
</evidence>
<comment type="similarity">
    <text evidence="8">Belongs to the activator 1 small subunits family. CTF18 subfamily.</text>
</comment>
<dbReference type="GO" id="GO:0006260">
    <property type="term" value="P:DNA replication"/>
    <property type="evidence" value="ECO:0007669"/>
    <property type="project" value="UniProtKB-KW"/>
</dbReference>
<keyword evidence="5" id="KW-0238">DNA-binding</keyword>
<dbReference type="SMART" id="SM00382">
    <property type="entry name" value="AAA"/>
    <property type="match status" value="1"/>
</dbReference>
<keyword evidence="7" id="KW-0131">Cell cycle</keyword>
<dbReference type="Gene3D" id="1.10.8.60">
    <property type="match status" value="1"/>
</dbReference>
<comment type="subcellular location">
    <subcellularLocation>
        <location evidence="1">Nucleus</location>
    </subcellularLocation>
</comment>
<feature type="region of interest" description="Disordered" evidence="9">
    <location>
        <begin position="23"/>
        <end position="68"/>
    </location>
</feature>
<dbReference type="SUPFAM" id="SSF52540">
    <property type="entry name" value="P-loop containing nucleoside triphosphate hydrolases"/>
    <property type="match status" value="1"/>
</dbReference>
<dbReference type="GO" id="GO:0005524">
    <property type="term" value="F:ATP binding"/>
    <property type="evidence" value="ECO:0007669"/>
    <property type="project" value="UniProtKB-KW"/>
</dbReference>
<evidence type="ECO:0000256" key="7">
    <source>
        <dbReference type="ARBA" id="ARBA00023306"/>
    </source>
</evidence>
<dbReference type="Gene3D" id="3.40.50.300">
    <property type="entry name" value="P-loop containing nucleotide triphosphate hydrolases"/>
    <property type="match status" value="1"/>
</dbReference>
<reference evidence="11" key="1">
    <citation type="submission" date="2021-12" db="EMBL/GenBank/DDBJ databases">
        <authorList>
            <person name="King R."/>
        </authorList>
    </citation>
    <scope>NUCLEOTIDE SEQUENCE</scope>
</reference>
<feature type="domain" description="AAA+ ATPase" evidence="10">
    <location>
        <begin position="318"/>
        <end position="454"/>
    </location>
</feature>
<evidence type="ECO:0000256" key="1">
    <source>
        <dbReference type="ARBA" id="ARBA00004123"/>
    </source>
</evidence>
<name>A0A9P0BIT0_BRAAE</name>
<dbReference type="OrthoDB" id="2195431at2759"/>
<dbReference type="InterPro" id="IPR053016">
    <property type="entry name" value="CTF18-RFC_complex"/>
</dbReference>
<dbReference type="GO" id="GO:0016887">
    <property type="term" value="F:ATP hydrolysis activity"/>
    <property type="evidence" value="ECO:0007669"/>
    <property type="project" value="InterPro"/>
</dbReference>
<dbReference type="GO" id="GO:0005634">
    <property type="term" value="C:nucleus"/>
    <property type="evidence" value="ECO:0007669"/>
    <property type="project" value="UniProtKB-SubCell"/>
</dbReference>
<evidence type="ECO:0000256" key="4">
    <source>
        <dbReference type="ARBA" id="ARBA00022840"/>
    </source>
</evidence>
<evidence type="ECO:0000313" key="12">
    <source>
        <dbReference type="Proteomes" id="UP001154078"/>
    </source>
</evidence>
<keyword evidence="4" id="KW-0067">ATP-binding</keyword>
<accession>A0A9P0BIT0</accession>
<sequence>MSEYPDEDEEFELMYGDELELLNEQENFNDPVSKSRKSLDFNTPSTSKVVEKDDNNPQTSKNRVNDDVGFDDDFEYISEASNGVIQSQTNDNGKRSIQDLFGDIDDLLNEDKINKKHKGDKLLEELSLIEHILELRKLSKEKSNALATRNYTTYNNDRDKYNISYNVPKYPFIAITRHDSERVYIRCHSEAFEKEESDRIIKESNGVSILGENSKKIWEGALKILSNEDNLEEVTIDVPENNAEQLWVDMYKPRKYLELLSDESTNRIMLKWIKLWDKVVFNRKPKIKPVKVEEDPKKKKFFQREQLISTLDEHGRPHHKIALLCGPPGLGKTTLAHMVAKHAGYNVYELNASDDRTVDAFKTALENATQMRSVIDKENRPNCIILDEIDGAPSASIEYLIKYVNGTAPVKAKKGEKAKKPNICKRPVICICNDAFTPALRPLKQVAFVVNFPRVSSSRLAERLMEIAKRQQVKTYQGAMLALAEKSKNDIRSCLSILHFFKALNKPVTLTDVYKSSVGQKDMQKGLFSVWEDIFRIERPKMLPGQDIALRNVTLRDRMNKVLQTVSSFGDYERVGQGVFENFPSMKFKDNNMENVCAALDWFGFTDLVSKQIYQLQNYSLGPYLQYAFVQWHFVFGSPNHQKINFPTQGYEAKLKTERQRAVVKEVMKGMTTSVRAYCQKISLTLDIFPLLLRIIVPTFRPVSLHLYTAEEKNELLKLVSIMIDYNLNYVQERTTEGTYVYKLEPNIGDIVIFDRSSKNDVRELSYPNKQLVAREIEMEKMRRIDLPNKNIVTNKEMKTPQRNGVPESSLPNHLQTLKARQVKGKTSPGVVKDFFGRIIKQASTLNESTSKKPTNDIWYQYKEGYNNAVRKNIKILSLK</sequence>
<dbReference type="CDD" id="cd18140">
    <property type="entry name" value="HLD_clamp_RFC"/>
    <property type="match status" value="1"/>
</dbReference>
<dbReference type="PANTHER" id="PTHR46765:SF1">
    <property type="entry name" value="P-LOOP CONTAINING NUCLEOSIDE TRIPHOSPHATE HYDROLASES SUPERFAMILY PROTEIN"/>
    <property type="match status" value="1"/>
</dbReference>